<evidence type="ECO:0000256" key="2">
    <source>
        <dbReference type="SAM" id="Phobius"/>
    </source>
</evidence>
<dbReference type="Proteomes" id="UP000177080">
    <property type="component" value="Unassembled WGS sequence"/>
</dbReference>
<evidence type="ECO:0000313" key="3">
    <source>
        <dbReference type="EMBL" id="OGD03648.1"/>
    </source>
</evidence>
<accession>A0A1F4ZBS7</accession>
<evidence type="ECO:0000256" key="1">
    <source>
        <dbReference type="SAM" id="MobiDB-lite"/>
    </source>
</evidence>
<feature type="region of interest" description="Disordered" evidence="1">
    <location>
        <begin position="1"/>
        <end position="23"/>
    </location>
</feature>
<gene>
    <name evidence="3" type="ORF">A2989_03135</name>
</gene>
<proteinExistence type="predicted"/>
<keyword evidence="2" id="KW-1133">Transmembrane helix</keyword>
<dbReference type="EMBL" id="MEXN01000005">
    <property type="protein sequence ID" value="OGD03648.1"/>
    <property type="molecule type" value="Genomic_DNA"/>
</dbReference>
<comment type="caution">
    <text evidence="3">The sequence shown here is derived from an EMBL/GenBank/DDBJ whole genome shotgun (WGS) entry which is preliminary data.</text>
</comment>
<organism evidence="3 4">
    <name type="scientific">Candidatus Amesbacteria bacterium RIFCSPLOWO2_01_FULL_48_25</name>
    <dbReference type="NCBI Taxonomy" id="1797259"/>
    <lineage>
        <taxon>Bacteria</taxon>
        <taxon>Candidatus Amesiibacteriota</taxon>
    </lineage>
</organism>
<keyword evidence="2" id="KW-0472">Membrane</keyword>
<sequence>MPRIRNYAGRGDAGKPLSHGRPKSTFTSHELKYGLVLALGTLVGASFCAALYSEATTTPEGSMLTPTPVDCSPRVLLHKIFSTSQPDQEIYHDSDLSLIIKPHAADLELKFADGQETTIDLHLENPVAETHHPNPDCPGTSDTIKGELPYGDGSTEVTITREISH</sequence>
<keyword evidence="2" id="KW-0812">Transmembrane</keyword>
<name>A0A1F4ZBS7_9BACT</name>
<dbReference type="AlphaFoldDB" id="A0A1F4ZBS7"/>
<dbReference type="STRING" id="1797259.A2989_03135"/>
<feature type="transmembrane region" description="Helical" evidence="2">
    <location>
        <begin position="31"/>
        <end position="52"/>
    </location>
</feature>
<evidence type="ECO:0000313" key="4">
    <source>
        <dbReference type="Proteomes" id="UP000177080"/>
    </source>
</evidence>
<reference evidence="3 4" key="1">
    <citation type="journal article" date="2016" name="Nat. Commun.">
        <title>Thousands of microbial genomes shed light on interconnected biogeochemical processes in an aquifer system.</title>
        <authorList>
            <person name="Anantharaman K."/>
            <person name="Brown C.T."/>
            <person name="Hug L.A."/>
            <person name="Sharon I."/>
            <person name="Castelle C.J."/>
            <person name="Probst A.J."/>
            <person name="Thomas B.C."/>
            <person name="Singh A."/>
            <person name="Wilkins M.J."/>
            <person name="Karaoz U."/>
            <person name="Brodie E.L."/>
            <person name="Williams K.H."/>
            <person name="Hubbard S.S."/>
            <person name="Banfield J.F."/>
        </authorList>
    </citation>
    <scope>NUCLEOTIDE SEQUENCE [LARGE SCALE GENOMIC DNA]</scope>
</reference>
<protein>
    <submittedName>
        <fullName evidence="3">Uncharacterized protein</fullName>
    </submittedName>
</protein>